<gene>
    <name evidence="2" type="ORF">EmuJ_000889500</name>
</gene>
<dbReference type="AlphaFoldDB" id="A0A068YFZ4"/>
<accession>A0A068YFZ4</accession>
<evidence type="ECO:0000256" key="1">
    <source>
        <dbReference type="SAM" id="MobiDB-lite"/>
    </source>
</evidence>
<reference evidence="2" key="1">
    <citation type="journal article" date="2013" name="Nature">
        <title>The genomes of four tapeworm species reveal adaptations to parasitism.</title>
        <authorList>
            <person name="Tsai I.J."/>
            <person name="Zarowiecki M."/>
            <person name="Holroyd N."/>
            <person name="Garciarrubio A."/>
            <person name="Sanchez-Flores A."/>
            <person name="Brooks K.L."/>
            <person name="Tracey A."/>
            <person name="Bobes R.J."/>
            <person name="Fragoso G."/>
            <person name="Sciutto E."/>
            <person name="Aslett M."/>
            <person name="Beasley H."/>
            <person name="Bennett H.M."/>
            <person name="Cai J."/>
            <person name="Camicia F."/>
            <person name="Clark R."/>
            <person name="Cucher M."/>
            <person name="De Silva N."/>
            <person name="Day T.A."/>
            <person name="Deplazes P."/>
            <person name="Estrada K."/>
            <person name="Fernandez C."/>
            <person name="Holland P.W."/>
            <person name="Hou J."/>
            <person name="Hu S."/>
            <person name="Huckvale T."/>
            <person name="Hung S.S."/>
            <person name="Kamenetzky L."/>
            <person name="Keane J.A."/>
            <person name="Kiss F."/>
            <person name="Koziol U."/>
            <person name="Lambert O."/>
            <person name="Liu K."/>
            <person name="Luo X."/>
            <person name="Luo Y."/>
            <person name="Macchiaroli N."/>
            <person name="Nichol S."/>
            <person name="Paps J."/>
            <person name="Parkinson J."/>
            <person name="Pouchkina-Stantcheva N."/>
            <person name="Riddiford N."/>
            <person name="Rosenzvit M."/>
            <person name="Salinas G."/>
            <person name="Wasmuth J.D."/>
            <person name="Zamanian M."/>
            <person name="Zheng Y."/>
            <person name="Cai X."/>
            <person name="Soberon X."/>
            <person name="Olson P.D."/>
            <person name="Laclette J.P."/>
            <person name="Brehm K."/>
            <person name="Berriman M."/>
            <person name="Garciarrubio A."/>
            <person name="Bobes R.J."/>
            <person name="Fragoso G."/>
            <person name="Sanchez-Flores A."/>
            <person name="Estrada K."/>
            <person name="Cevallos M.A."/>
            <person name="Morett E."/>
            <person name="Gonzalez V."/>
            <person name="Portillo T."/>
            <person name="Ochoa-Leyva A."/>
            <person name="Jose M.V."/>
            <person name="Sciutto E."/>
            <person name="Landa A."/>
            <person name="Jimenez L."/>
            <person name="Valdes V."/>
            <person name="Carrero J.C."/>
            <person name="Larralde C."/>
            <person name="Morales-Montor J."/>
            <person name="Limon-Lason J."/>
            <person name="Soberon X."/>
            <person name="Laclette J.P."/>
        </authorList>
    </citation>
    <scope>NUCLEOTIDE SEQUENCE [LARGE SCALE GENOMIC DNA]</scope>
</reference>
<keyword evidence="3" id="KW-1185">Reference proteome</keyword>
<dbReference type="Proteomes" id="UP000017246">
    <property type="component" value="Unassembled WGS sequence"/>
</dbReference>
<feature type="region of interest" description="Disordered" evidence="1">
    <location>
        <begin position="1"/>
        <end position="20"/>
    </location>
</feature>
<evidence type="ECO:0000313" key="3">
    <source>
        <dbReference type="Proteomes" id="UP000017246"/>
    </source>
</evidence>
<reference evidence="2" key="2">
    <citation type="submission" date="2015-11" db="EMBL/GenBank/DDBJ databases">
        <authorList>
            <person name="Zhang Y."/>
            <person name="Guo Z."/>
        </authorList>
    </citation>
    <scope>NUCLEOTIDE SEQUENCE</scope>
</reference>
<name>A0A068YFZ4_ECHMU</name>
<dbReference type="EMBL" id="LN902841">
    <property type="protein sequence ID" value="CDS41267.1"/>
    <property type="molecule type" value="Genomic_DNA"/>
</dbReference>
<protein>
    <submittedName>
        <fullName evidence="2">Uncharacterized protein</fullName>
    </submittedName>
</protein>
<organism evidence="2 3">
    <name type="scientific">Echinococcus multilocularis</name>
    <name type="common">Fox tapeworm</name>
    <dbReference type="NCBI Taxonomy" id="6211"/>
    <lineage>
        <taxon>Eukaryota</taxon>
        <taxon>Metazoa</taxon>
        <taxon>Spiralia</taxon>
        <taxon>Lophotrochozoa</taxon>
        <taxon>Platyhelminthes</taxon>
        <taxon>Cestoda</taxon>
        <taxon>Eucestoda</taxon>
        <taxon>Cyclophyllidea</taxon>
        <taxon>Taeniidae</taxon>
        <taxon>Echinococcus</taxon>
    </lineage>
</organism>
<sequence length="20" mass="2185">MRLLTHYATGETDASVTTAF</sequence>
<proteinExistence type="predicted"/>
<evidence type="ECO:0000313" key="2">
    <source>
        <dbReference type="EMBL" id="CDS41267.1"/>
    </source>
</evidence>